<feature type="compositionally biased region" description="Low complexity" evidence="4">
    <location>
        <begin position="2164"/>
        <end position="2183"/>
    </location>
</feature>
<feature type="compositionally biased region" description="Low complexity" evidence="4">
    <location>
        <begin position="2114"/>
        <end position="2129"/>
    </location>
</feature>
<feature type="compositionally biased region" description="Basic and acidic residues" evidence="4">
    <location>
        <begin position="1018"/>
        <end position="1034"/>
    </location>
</feature>
<feature type="compositionally biased region" description="Polar residues" evidence="4">
    <location>
        <begin position="1176"/>
        <end position="1206"/>
    </location>
</feature>
<keyword evidence="3" id="KW-0175">Coiled coil</keyword>
<feature type="region of interest" description="Disordered" evidence="4">
    <location>
        <begin position="1319"/>
        <end position="1345"/>
    </location>
</feature>
<dbReference type="InterPro" id="IPR028889">
    <property type="entry name" value="USP"/>
</dbReference>
<feature type="compositionally biased region" description="Low complexity" evidence="4">
    <location>
        <begin position="684"/>
        <end position="694"/>
    </location>
</feature>
<dbReference type="SUPFAM" id="SSF54001">
    <property type="entry name" value="Cysteine proteinases"/>
    <property type="match status" value="1"/>
</dbReference>
<feature type="domain" description="USP" evidence="5">
    <location>
        <begin position="119"/>
        <end position="432"/>
    </location>
</feature>
<feature type="region of interest" description="Disordered" evidence="4">
    <location>
        <begin position="1562"/>
        <end position="1599"/>
    </location>
</feature>
<dbReference type="PROSITE" id="PS50235">
    <property type="entry name" value="USP_3"/>
    <property type="match status" value="1"/>
</dbReference>
<feature type="region of interest" description="Disordered" evidence="4">
    <location>
        <begin position="1"/>
        <end position="125"/>
    </location>
</feature>
<feature type="region of interest" description="Disordered" evidence="4">
    <location>
        <begin position="2113"/>
        <end position="2183"/>
    </location>
</feature>
<evidence type="ECO:0000259" key="5">
    <source>
        <dbReference type="PROSITE" id="PS50235"/>
    </source>
</evidence>
<feature type="compositionally biased region" description="Low complexity" evidence="4">
    <location>
        <begin position="2065"/>
        <end position="2087"/>
    </location>
</feature>
<keyword evidence="1" id="KW-0833">Ubl conjugation pathway</keyword>
<dbReference type="EnsemblMetazoa" id="AFUN020009-RC">
    <property type="protein sequence ID" value="AFUN020009-PC"/>
    <property type="gene ID" value="AFUN020009"/>
</dbReference>
<feature type="region of interest" description="Disordered" evidence="4">
    <location>
        <begin position="1843"/>
        <end position="1862"/>
    </location>
</feature>
<evidence type="ECO:0000256" key="2">
    <source>
        <dbReference type="ARBA" id="ARBA00022801"/>
    </source>
</evidence>
<evidence type="ECO:0000256" key="4">
    <source>
        <dbReference type="SAM" id="MobiDB-lite"/>
    </source>
</evidence>
<keyword evidence="2" id="KW-0378">Hydrolase</keyword>
<feature type="compositionally biased region" description="Polar residues" evidence="4">
    <location>
        <begin position="1440"/>
        <end position="1451"/>
    </location>
</feature>
<reference evidence="6" key="1">
    <citation type="submission" date="2020-05" db="UniProtKB">
        <authorList>
            <consortium name="EnsemblMetazoa"/>
        </authorList>
    </citation>
    <scope>IDENTIFICATION</scope>
    <source>
        <strain evidence="6">FUMOZ</strain>
    </source>
</reference>
<dbReference type="VEuPathDB" id="VectorBase:AFUN2_011909"/>
<dbReference type="InterPro" id="IPR052398">
    <property type="entry name" value="Ubiquitin_hydrolase_53/54"/>
</dbReference>
<feature type="compositionally biased region" description="Polar residues" evidence="4">
    <location>
        <begin position="1932"/>
        <end position="1941"/>
    </location>
</feature>
<feature type="region of interest" description="Disordered" evidence="4">
    <location>
        <begin position="956"/>
        <end position="1042"/>
    </location>
</feature>
<feature type="region of interest" description="Disordered" evidence="4">
    <location>
        <begin position="2065"/>
        <end position="2093"/>
    </location>
</feature>
<feature type="compositionally biased region" description="Gly residues" evidence="4">
    <location>
        <begin position="1067"/>
        <end position="1078"/>
    </location>
</feature>
<feature type="compositionally biased region" description="Basic and acidic residues" evidence="4">
    <location>
        <begin position="975"/>
        <end position="995"/>
    </location>
</feature>
<evidence type="ECO:0000256" key="3">
    <source>
        <dbReference type="SAM" id="Coils"/>
    </source>
</evidence>
<dbReference type="STRING" id="62324.A0A4Y0BG95"/>
<feature type="compositionally biased region" description="Low complexity" evidence="4">
    <location>
        <begin position="110"/>
        <end position="125"/>
    </location>
</feature>
<feature type="compositionally biased region" description="Low complexity" evidence="4">
    <location>
        <begin position="901"/>
        <end position="921"/>
    </location>
</feature>
<feature type="compositionally biased region" description="Polar residues" evidence="4">
    <location>
        <begin position="581"/>
        <end position="598"/>
    </location>
</feature>
<organism evidence="6">
    <name type="scientific">Anopheles funestus</name>
    <name type="common">African malaria mosquito</name>
    <dbReference type="NCBI Taxonomy" id="62324"/>
    <lineage>
        <taxon>Eukaryota</taxon>
        <taxon>Metazoa</taxon>
        <taxon>Ecdysozoa</taxon>
        <taxon>Arthropoda</taxon>
        <taxon>Hexapoda</taxon>
        <taxon>Insecta</taxon>
        <taxon>Pterygota</taxon>
        <taxon>Neoptera</taxon>
        <taxon>Endopterygota</taxon>
        <taxon>Diptera</taxon>
        <taxon>Nematocera</taxon>
        <taxon>Culicoidea</taxon>
        <taxon>Culicidae</taxon>
        <taxon>Anophelinae</taxon>
        <taxon>Anopheles</taxon>
    </lineage>
</organism>
<dbReference type="InterPro" id="IPR038765">
    <property type="entry name" value="Papain-like_cys_pep_sf"/>
</dbReference>
<proteinExistence type="predicted"/>
<feature type="coiled-coil region" evidence="3">
    <location>
        <begin position="1624"/>
        <end position="1651"/>
    </location>
</feature>
<feature type="region of interest" description="Disordered" evidence="4">
    <location>
        <begin position="1426"/>
        <end position="1451"/>
    </location>
</feature>
<feature type="compositionally biased region" description="Polar residues" evidence="4">
    <location>
        <begin position="25"/>
        <end position="40"/>
    </location>
</feature>
<feature type="compositionally biased region" description="Low complexity" evidence="4">
    <location>
        <begin position="1377"/>
        <end position="1392"/>
    </location>
</feature>
<feature type="compositionally biased region" description="Pro residues" evidence="4">
    <location>
        <begin position="1571"/>
        <end position="1581"/>
    </location>
</feature>
<feature type="region of interest" description="Disordered" evidence="4">
    <location>
        <begin position="581"/>
        <end position="663"/>
    </location>
</feature>
<feature type="region of interest" description="Disordered" evidence="4">
    <location>
        <begin position="1899"/>
        <end position="1941"/>
    </location>
</feature>
<feature type="region of interest" description="Disordered" evidence="4">
    <location>
        <begin position="1067"/>
        <end position="1092"/>
    </location>
</feature>
<feature type="region of interest" description="Disordered" evidence="4">
    <location>
        <begin position="1370"/>
        <end position="1392"/>
    </location>
</feature>
<feature type="region of interest" description="Disordered" evidence="4">
    <location>
        <begin position="899"/>
        <end position="924"/>
    </location>
</feature>
<feature type="region of interest" description="Disordered" evidence="4">
    <location>
        <begin position="1152"/>
        <end position="1206"/>
    </location>
</feature>
<dbReference type="CDD" id="cd02257">
    <property type="entry name" value="Peptidase_C19"/>
    <property type="match status" value="1"/>
</dbReference>
<feature type="compositionally biased region" description="Low complexity" evidence="4">
    <location>
        <begin position="1899"/>
        <end position="1914"/>
    </location>
</feature>
<feature type="compositionally biased region" description="Low complexity" evidence="4">
    <location>
        <begin position="611"/>
        <end position="631"/>
    </location>
</feature>
<feature type="region of interest" description="Disordered" evidence="4">
    <location>
        <begin position="675"/>
        <end position="698"/>
    </location>
</feature>
<accession>A0A4Y0BG95</accession>
<feature type="compositionally biased region" description="Polar residues" evidence="4">
    <location>
        <begin position="2130"/>
        <end position="2146"/>
    </location>
</feature>
<sequence>MIKFRYKRKDQAPVKKCDEGAGASFTDSRASTNKSQQAATSAVGEVKARAAASPSLQPTHYGRSGSTQGNSATLPKDHRSPGGMSVDHQPPGDANEENGRFDGHPCWGSYQQQQHQQQQQQQHQQAAQYHQELLQRVKIENELHQLQQQQHYEYLSCIDAVVELFSQLQTSSEPALCPEPLRRALASGPLAGRRFPLGCLGDAAECFELLLHRVHQHLSPVDSDSCEAAQCVAHQRFAMRVVEQSVCECGANSEKLPFTQMVHYVSASALTSQNTLSIQHQQNITFGQLLRNAGNMGDIRDCPSACGAKIGIRRALLNRPDVVSIGVVWDSERPPADQVHAVLKAIGTTLRLCDVFQQVSDHRWAQTVHHELVGVVSYYGKHYTTFFFHTKLRVWVYFDDANVKEVGPSWEGVVEKCSRGRYQPLLLLYALPQPQQLQQQQQQQLQHQQELTTLAQHRRAVTPSPEKATMGSNVRRAITPTPNRALPICDYQNLTVIQSKIFSSANGGTGGGGGGGGGGSASSEDAQEKEHYISRKAVQNVLNAQYQNLSVIQDKIFPSTHDQQQQQQQQQQQLRILANGTNKQQHHQQPNLSYNRNHVNGVEGGASTAVGMPNVSPSSSSGTASSPDGLSMPDHLNQPRRRDSGNWSGDRNSASSSSSTTLDNPYLYLVGKRQVGGSVPASPTRGNNSTSNGLGTIGGGTNGAQFYDAGYDSYSLSSTDSFPSKHQPTGPAGSLLMASSGSSCGNGTMTKIPESVVLSGDCEKLCMEADQLLEKSRLLEDAHDLETALVLCHAAASKARAAMDAPYSNPHTMTFARMKHNTCVMRARSLNRRILIEKGGEMIKEQQQQQQLQQQQQQLHLHHQTMQQYHVLTSSGALQHRRQNSKEKMLTVGTSAHHALSGSTTAGTTAGAAVGSTTGSVLRNSPSKNIEIYATLPKKKVTLKLIEAEHIEPEPAIDLKAPTERESRSLFSRVTSDKDGKDGKEKRSRSEDRNKALASSASYTDPGLVNAKDTLRKHKEEKDANDRKEKEAKSGKKQHKIRRKLLMGGLIRRKNRSMPDLTEAITGGSGAGGAGCENGNGESSLLDGGVGGGGGVGGPLGSSLDDSAVGLSVSAKDNPNSGYLSEGHFDYHPISNTNPNLERSKLMRKSFHGSGRSLSIPKVPPPPPVRIGSALTAVSNSSSTAQQQHQPPNAYTKPSASSASPSMLQMQKLPLNGVNLRHLEYVTEVAAAAANSGLPAHPPSGIKPFHEANVSNLSTMSSNTSMSEDSCQTIITTCAVVHQEQSPVKVQDLPPPPSSPSTVGMEEVDSIVRYQQHQPMELPPYPSPPSTTCHSRQASEDFPPPPPAIDFEPLHEQLNEIQSLQVAATHTNGGQGMKHQQQQQQSMSHNQSGIQNTTSILAQLQAKQLQQQQHQMQLQQQQQQQQYQHLQDQQHQLQHSVSNPNNPISTSEILNETTRSEIWLKELQLKQLALKQQQQCREAGSNSVAQQYQQQGQKHNNLATAAPSIGGDQRSVRDLASRFEQIKLSVGSQLQQQQLQQQQQQLHPPNIRTGMSGLLLADQQQKAARTTPPPPPPPPSAPDTLLGDASAGVADYTSNSGVDVVDCPRDVGVVYRMQLPKPRYDIAQSQIQEEIREVEMLNQVVQQTLNNGSAGGSAAQASNKSQLLQHCSDAAPVSAGRTKKKSVSFCDQVILVATADEDEDDGFIPNPILERVLRTAGGGNGATTTNSCPDSDPTAAILMSAGTGEGCVSAQSQPPPTSSTVVTGMQERLPTLSTSITYHPIKAPSPTQQLKQSPLPPVSTGPVYSLAADMHKQNMEIQRQLQQQQQQYYGVVNNGPELESYKQQQQQQQPQQQQQQYSSIPANATIFKTHQFSATMPTKSTPSLYGVPPNMTLQLHQQQQQQQQQLQQQQRLYGSDTGSELSFDGRTSGASSQLSGVSASPYMTVPHMLDGGPQVGYQTVSASPTTITTNSSPASNTLLRQNLASLLQHQQQTMGGVVGGGVVTPSAMRTPPQNGIGLVSNVYQKPPKPLNVYQQQQQQQQHQLPQLNTTYNGNVSLPYVQQQQQQPPPQQSTIVSPSSSPYQRVPVPLGYEGMTTSIYHDQPTIGMMNQQQQLQQQQQQQHLQHGGTSPSTTLQPKPTQKKVSFEPGTKGGGLDAATGTQSPSPSANSSQQQAPTPQHYQLQLDVQLQQQQQNVVGLPPTRVVPIATYNGNAIVKPSAKAVQCNLCRKKHCILPAIYCTDCETYLARFQMPVRR</sequence>
<feature type="compositionally biased region" description="Low complexity" evidence="4">
    <location>
        <begin position="1426"/>
        <end position="1439"/>
    </location>
</feature>
<dbReference type="PANTHER" id="PTHR22975:SF9">
    <property type="entry name" value="ECHINUS SPLICE FORM 3"/>
    <property type="match status" value="1"/>
</dbReference>
<feature type="compositionally biased region" description="Basic and acidic residues" evidence="4">
    <location>
        <begin position="9"/>
        <end position="19"/>
    </location>
</feature>
<dbReference type="PANTHER" id="PTHR22975">
    <property type="entry name" value="UBIQUITIN SPECIFIC PROTEINASE"/>
    <property type="match status" value="1"/>
</dbReference>
<dbReference type="GO" id="GO:0016787">
    <property type="term" value="F:hydrolase activity"/>
    <property type="evidence" value="ECO:0007669"/>
    <property type="project" value="UniProtKB-KW"/>
</dbReference>
<protein>
    <submittedName>
        <fullName evidence="6">USP domain-containing protein</fullName>
    </submittedName>
</protein>
<feature type="region of interest" description="Disordered" evidence="4">
    <location>
        <begin position="508"/>
        <end position="530"/>
    </location>
</feature>
<feature type="compositionally biased region" description="Gly residues" evidence="4">
    <location>
        <begin position="508"/>
        <end position="520"/>
    </location>
</feature>
<name>A0A4Y0BG95_ANOFN</name>
<evidence type="ECO:0000256" key="1">
    <source>
        <dbReference type="ARBA" id="ARBA00022786"/>
    </source>
</evidence>
<dbReference type="VEuPathDB" id="VectorBase:AFUN020009"/>
<feature type="compositionally biased region" description="Polar residues" evidence="4">
    <location>
        <begin position="54"/>
        <end position="73"/>
    </location>
</feature>
<feature type="compositionally biased region" description="Low complexity" evidence="4">
    <location>
        <begin position="1847"/>
        <end position="1860"/>
    </location>
</feature>
<feature type="region of interest" description="Disordered" evidence="4">
    <location>
        <begin position="1489"/>
        <end position="1512"/>
    </location>
</feature>
<evidence type="ECO:0000313" key="6">
    <source>
        <dbReference type="EnsemblMetazoa" id="AFUN020009-PC"/>
    </source>
</evidence>